<dbReference type="PANTHER" id="PTHR10363">
    <property type="entry name" value="BLEOMYCIN HYDROLASE"/>
    <property type="match status" value="1"/>
</dbReference>
<comment type="catalytic activity">
    <reaction evidence="1 9">
        <text>Inactivates bleomycin B2 (a cytotoxic glycometallopeptide) by hydrolysis of a carboxyamide bond of beta-aminoalanine, but also shows general aminopeptidase activity. The specificity varies somewhat with source, but amino acid arylamides of Met, Leu and Ala are preferred.</text>
        <dbReference type="EC" id="3.4.22.40"/>
    </reaction>
</comment>
<keyword evidence="9" id="KW-0963">Cytoplasm</keyword>
<accession>A0A9P6DPV6</accession>
<comment type="function">
    <text evidence="9">Has aminopeptidase activity, shortening substrate peptides sequentially by 1 amino acid. Has bleomycin hydrolase activity, which can protect the cell from the toxic effects of bleomycin. Has homocysteine-thiolactonase activity, protecting the cell against homocysteine toxicity.</text>
</comment>
<comment type="function">
    <text evidence="7">The normal physiological role of the enzyme is unknown, but it is not essential for the viability of yeast cells. Has aminopeptidase activity, shortening substrate peptides sequentially by 1 amino acid. Has bleomycin hydrolase activity, which can protect the cell from the toxic effects of bleomycin. Has homocysteine-thiolactonase activity, protecting the cell against homocysteine toxicity. Acts as a repressor in the GAL4 regulatory system, but this does not require either the peptidase or nucleic acid-binding activities.</text>
</comment>
<dbReference type="AlphaFoldDB" id="A0A9P6DPV6"/>
<dbReference type="Pfam" id="PF03051">
    <property type="entry name" value="Peptidase_C1_2"/>
    <property type="match status" value="1"/>
</dbReference>
<evidence type="ECO:0000256" key="7">
    <source>
        <dbReference type="ARBA" id="ARBA00025347"/>
    </source>
</evidence>
<dbReference type="GO" id="GO:0005739">
    <property type="term" value="C:mitochondrion"/>
    <property type="evidence" value="ECO:0007669"/>
    <property type="project" value="UniProtKB-SubCell"/>
</dbReference>
<comment type="caution">
    <text evidence="11">The sequence shown here is derived from an EMBL/GenBank/DDBJ whole genome shotgun (WGS) entry which is preliminary data.</text>
</comment>
<dbReference type="InterPro" id="IPR000169">
    <property type="entry name" value="Pept_cys_AS"/>
</dbReference>
<dbReference type="GO" id="GO:0043418">
    <property type="term" value="P:homocysteine catabolic process"/>
    <property type="evidence" value="ECO:0007669"/>
    <property type="project" value="TreeGrafter"/>
</dbReference>
<evidence type="ECO:0000256" key="9">
    <source>
        <dbReference type="PIRNR" id="PIRNR005700"/>
    </source>
</evidence>
<dbReference type="PANTHER" id="PTHR10363:SF2">
    <property type="entry name" value="BLEOMYCIN HYDROLASE"/>
    <property type="match status" value="1"/>
</dbReference>
<evidence type="ECO:0000256" key="5">
    <source>
        <dbReference type="ARBA" id="ARBA00022801"/>
    </source>
</evidence>
<comment type="similarity">
    <text evidence="9">Belongs to the peptidase C1 family.</text>
</comment>
<comment type="subunit">
    <text evidence="8">Homohexamer. Binds to nucleic acids. Binds single-stranded DNA and RNA with higher affinity than double-stranded DNA.</text>
</comment>
<comment type="subcellular location">
    <subcellularLocation>
        <location evidence="9">Mitochondrion</location>
    </subcellularLocation>
    <subcellularLocation>
        <location evidence="9">Cytoplasm</location>
    </subcellularLocation>
</comment>
<dbReference type="GO" id="GO:0009636">
    <property type="term" value="P:response to toxic substance"/>
    <property type="evidence" value="ECO:0007669"/>
    <property type="project" value="TreeGrafter"/>
</dbReference>
<dbReference type="GO" id="GO:0006508">
    <property type="term" value="P:proteolysis"/>
    <property type="evidence" value="ECO:0007669"/>
    <property type="project" value="UniProtKB-KW"/>
</dbReference>
<keyword evidence="4 9" id="KW-0645">Protease</keyword>
<name>A0A9P6DPV6_9AGAM</name>
<dbReference type="Proteomes" id="UP000886523">
    <property type="component" value="Unassembled WGS sequence"/>
</dbReference>
<evidence type="ECO:0000256" key="3">
    <source>
        <dbReference type="ARBA" id="ARBA00016900"/>
    </source>
</evidence>
<feature type="active site" evidence="10">
    <location>
        <position position="425"/>
    </location>
</feature>
<evidence type="ECO:0000256" key="6">
    <source>
        <dbReference type="ARBA" id="ARBA00022807"/>
    </source>
</evidence>
<dbReference type="InterPro" id="IPR038765">
    <property type="entry name" value="Papain-like_cys_pep_sf"/>
</dbReference>
<keyword evidence="12" id="KW-1185">Reference proteome</keyword>
<evidence type="ECO:0000313" key="12">
    <source>
        <dbReference type="Proteomes" id="UP000886523"/>
    </source>
</evidence>
<protein>
    <recommendedName>
        <fullName evidence="3 9">Cysteine proteinase 1, mitochondrial</fullName>
        <ecNumber evidence="2 9">3.4.22.40</ecNumber>
    </recommendedName>
</protein>
<dbReference type="PIRSF" id="PIRSF005700">
    <property type="entry name" value="PepC"/>
    <property type="match status" value="1"/>
</dbReference>
<evidence type="ECO:0000256" key="4">
    <source>
        <dbReference type="ARBA" id="ARBA00022670"/>
    </source>
</evidence>
<evidence type="ECO:0000256" key="8">
    <source>
        <dbReference type="ARBA" id="ARBA00026080"/>
    </source>
</evidence>
<gene>
    <name evidence="11" type="ORF">BS47DRAFT_1430904</name>
</gene>
<dbReference type="PROSITE" id="PS00139">
    <property type="entry name" value="THIOL_PROTEASE_CYS"/>
    <property type="match status" value="1"/>
</dbReference>
<dbReference type="EMBL" id="MU129129">
    <property type="protein sequence ID" value="KAF9505990.1"/>
    <property type="molecule type" value="Genomic_DNA"/>
</dbReference>
<feature type="active site" evidence="10">
    <location>
        <position position="447"/>
    </location>
</feature>
<dbReference type="EC" id="3.4.22.40" evidence="2 9"/>
<dbReference type="Gene3D" id="3.90.70.10">
    <property type="entry name" value="Cysteine proteinases"/>
    <property type="match status" value="1"/>
</dbReference>
<reference evidence="11" key="1">
    <citation type="journal article" date="2020" name="Nat. Commun.">
        <title>Large-scale genome sequencing of mycorrhizal fungi provides insights into the early evolution of symbiotic traits.</title>
        <authorList>
            <person name="Miyauchi S."/>
            <person name="Kiss E."/>
            <person name="Kuo A."/>
            <person name="Drula E."/>
            <person name="Kohler A."/>
            <person name="Sanchez-Garcia M."/>
            <person name="Morin E."/>
            <person name="Andreopoulos B."/>
            <person name="Barry K.W."/>
            <person name="Bonito G."/>
            <person name="Buee M."/>
            <person name="Carver A."/>
            <person name="Chen C."/>
            <person name="Cichocki N."/>
            <person name="Clum A."/>
            <person name="Culley D."/>
            <person name="Crous P.W."/>
            <person name="Fauchery L."/>
            <person name="Girlanda M."/>
            <person name="Hayes R.D."/>
            <person name="Keri Z."/>
            <person name="LaButti K."/>
            <person name="Lipzen A."/>
            <person name="Lombard V."/>
            <person name="Magnuson J."/>
            <person name="Maillard F."/>
            <person name="Murat C."/>
            <person name="Nolan M."/>
            <person name="Ohm R.A."/>
            <person name="Pangilinan J."/>
            <person name="Pereira M.F."/>
            <person name="Perotto S."/>
            <person name="Peter M."/>
            <person name="Pfister S."/>
            <person name="Riley R."/>
            <person name="Sitrit Y."/>
            <person name="Stielow J.B."/>
            <person name="Szollosi G."/>
            <person name="Zifcakova L."/>
            <person name="Stursova M."/>
            <person name="Spatafora J.W."/>
            <person name="Tedersoo L."/>
            <person name="Vaario L.M."/>
            <person name="Yamada A."/>
            <person name="Yan M."/>
            <person name="Wang P."/>
            <person name="Xu J."/>
            <person name="Bruns T."/>
            <person name="Baldrian P."/>
            <person name="Vilgalys R."/>
            <person name="Dunand C."/>
            <person name="Henrissat B."/>
            <person name="Grigoriev I.V."/>
            <person name="Hibbett D."/>
            <person name="Nagy L.G."/>
            <person name="Martin F.M."/>
        </authorList>
    </citation>
    <scope>NUCLEOTIDE SEQUENCE</scope>
    <source>
        <strain evidence="11">UP504</strain>
    </source>
</reference>
<dbReference type="GO" id="GO:0004197">
    <property type="term" value="F:cysteine-type endopeptidase activity"/>
    <property type="evidence" value="ECO:0007669"/>
    <property type="project" value="UniProtKB-EC"/>
</dbReference>
<proteinExistence type="inferred from homology"/>
<keyword evidence="9" id="KW-0496">Mitochondrion</keyword>
<organism evidence="11 12">
    <name type="scientific">Hydnum rufescens UP504</name>
    <dbReference type="NCBI Taxonomy" id="1448309"/>
    <lineage>
        <taxon>Eukaryota</taxon>
        <taxon>Fungi</taxon>
        <taxon>Dikarya</taxon>
        <taxon>Basidiomycota</taxon>
        <taxon>Agaricomycotina</taxon>
        <taxon>Agaricomycetes</taxon>
        <taxon>Cantharellales</taxon>
        <taxon>Hydnaceae</taxon>
        <taxon>Hydnum</taxon>
    </lineage>
</organism>
<dbReference type="SUPFAM" id="SSF54001">
    <property type="entry name" value="Cysteine proteinases"/>
    <property type="match status" value="1"/>
</dbReference>
<keyword evidence="5 9" id="KW-0378">Hydrolase</keyword>
<keyword evidence="6 9" id="KW-0788">Thiol protease</keyword>
<evidence type="ECO:0000256" key="10">
    <source>
        <dbReference type="PIRSR" id="PIRSR005700-1"/>
    </source>
</evidence>
<dbReference type="OrthoDB" id="2666448at2759"/>
<sequence length="505" mass="56556">MGASPSKQLTETPRVNEKSKYIESVRDAVDSVSNTLEDLSIGVAPLSSDGSLSIGNLEEWESEVSQDPTIKLSRTILNHTDFKTALVSRKTTTADVHVFNTKLDFDGNKKVTNQKSSGRCWLFATTNVIRYNIAKNLGLEDFELSQSFLFLYDKLNKANYYLELSIQHADLPLDDRLIVHLASDPVGDGGQWDMSVNLLLNYGVVPQSIFPESYSSSSSGRLNQLVTTKLREHALLLRSQAAVLRGQLAHLEPKIREGKVIDALRKQKEKYVSEIYKILTVTLGEPPKPTDPFTWEYYTAKGEYKSWTGTSVEFYKPYPYHEAFSLINDPRNEYSKLYTVDKLGNVWNGKPIRYVNTTSQRLKETVAKIVKAGQPVFFGCDVGKSSHNGFGIMDTGLYDVETAFSIKLGLNKADRLRTGESAMTHAMTITAVHLDAKGNPVRFRVENSWGEDTGEHGYFMMTDSWFDEFVFQIVVPRSLAPADLVKVLDTEPVVLPPWDPLGALA</sequence>
<dbReference type="CDD" id="cd00585">
    <property type="entry name" value="Peptidase_C1B"/>
    <property type="match status" value="1"/>
</dbReference>
<dbReference type="GO" id="GO:0070005">
    <property type="term" value="F:cysteine-type aminopeptidase activity"/>
    <property type="evidence" value="ECO:0007669"/>
    <property type="project" value="InterPro"/>
</dbReference>
<feature type="active site" evidence="10">
    <location>
        <position position="120"/>
    </location>
</feature>
<evidence type="ECO:0000256" key="1">
    <source>
        <dbReference type="ARBA" id="ARBA00000423"/>
    </source>
</evidence>
<dbReference type="InterPro" id="IPR004134">
    <property type="entry name" value="Peptidase_C1B"/>
</dbReference>
<evidence type="ECO:0000256" key="2">
    <source>
        <dbReference type="ARBA" id="ARBA00012465"/>
    </source>
</evidence>
<evidence type="ECO:0000313" key="11">
    <source>
        <dbReference type="EMBL" id="KAF9505990.1"/>
    </source>
</evidence>